<dbReference type="CDD" id="cd17317">
    <property type="entry name" value="MFS_SLC22"/>
    <property type="match status" value="1"/>
</dbReference>
<evidence type="ECO:0000256" key="3">
    <source>
        <dbReference type="ARBA" id="ARBA00022989"/>
    </source>
</evidence>
<feature type="transmembrane region" description="Helical" evidence="6">
    <location>
        <begin position="21"/>
        <end position="41"/>
    </location>
</feature>
<reference evidence="8" key="1">
    <citation type="submission" date="2021-10" db="EMBL/GenBank/DDBJ databases">
        <title>Tropical sea cucumber genome reveals ecological adaptation and Cuvierian tubules defense mechanism.</title>
        <authorList>
            <person name="Chen T."/>
        </authorList>
    </citation>
    <scope>NUCLEOTIDE SEQUENCE</scope>
    <source>
        <strain evidence="8">Nanhai2018</strain>
        <tissue evidence="8">Muscle</tissue>
    </source>
</reference>
<keyword evidence="4 6" id="KW-0472">Membrane</keyword>
<dbReference type="AlphaFoldDB" id="A0A9Q1CI94"/>
<feature type="transmembrane region" description="Helical" evidence="6">
    <location>
        <begin position="180"/>
        <end position="197"/>
    </location>
</feature>
<keyword evidence="3 6" id="KW-1133">Transmembrane helix</keyword>
<dbReference type="OrthoDB" id="5296287at2759"/>
<feature type="domain" description="Major facilitator superfamily (MFS) profile" evidence="7">
    <location>
        <begin position="99"/>
        <end position="517"/>
    </location>
</feature>
<feature type="transmembrane region" description="Helical" evidence="6">
    <location>
        <begin position="203"/>
        <end position="221"/>
    </location>
</feature>
<evidence type="ECO:0000313" key="8">
    <source>
        <dbReference type="EMBL" id="KAJ8045218.1"/>
    </source>
</evidence>
<feature type="transmembrane region" description="Helical" evidence="6">
    <location>
        <begin position="261"/>
        <end position="281"/>
    </location>
</feature>
<evidence type="ECO:0000256" key="2">
    <source>
        <dbReference type="ARBA" id="ARBA00022692"/>
    </source>
</evidence>
<dbReference type="InterPro" id="IPR020846">
    <property type="entry name" value="MFS_dom"/>
</dbReference>
<feature type="transmembrane region" description="Helical" evidence="6">
    <location>
        <begin position="146"/>
        <end position="168"/>
    </location>
</feature>
<organism evidence="8 9">
    <name type="scientific">Holothuria leucospilota</name>
    <name type="common">Black long sea cucumber</name>
    <name type="synonym">Mertensiothuria leucospilota</name>
    <dbReference type="NCBI Taxonomy" id="206669"/>
    <lineage>
        <taxon>Eukaryota</taxon>
        <taxon>Metazoa</taxon>
        <taxon>Echinodermata</taxon>
        <taxon>Eleutherozoa</taxon>
        <taxon>Echinozoa</taxon>
        <taxon>Holothuroidea</taxon>
        <taxon>Aspidochirotacea</taxon>
        <taxon>Aspidochirotida</taxon>
        <taxon>Holothuriidae</taxon>
        <taxon>Holothuria</taxon>
    </lineage>
</organism>
<protein>
    <submittedName>
        <fullName evidence="8">Solute carrier family 22 member 13</fullName>
    </submittedName>
</protein>
<comment type="caution">
    <text evidence="8">The sequence shown here is derived from an EMBL/GenBank/DDBJ whole genome shotgun (WGS) entry which is preliminary data.</text>
</comment>
<dbReference type="GO" id="GO:0022857">
    <property type="term" value="F:transmembrane transporter activity"/>
    <property type="evidence" value="ECO:0007669"/>
    <property type="project" value="InterPro"/>
</dbReference>
<dbReference type="GO" id="GO:0016020">
    <property type="term" value="C:membrane"/>
    <property type="evidence" value="ECO:0007669"/>
    <property type="project" value="UniProtKB-SubCell"/>
</dbReference>
<feature type="transmembrane region" description="Helical" evidence="6">
    <location>
        <begin position="466"/>
        <end position="486"/>
    </location>
</feature>
<evidence type="ECO:0000259" key="7">
    <source>
        <dbReference type="PROSITE" id="PS50850"/>
    </source>
</evidence>
<dbReference type="PROSITE" id="PS50850">
    <property type="entry name" value="MFS"/>
    <property type="match status" value="1"/>
</dbReference>
<evidence type="ECO:0000256" key="1">
    <source>
        <dbReference type="ARBA" id="ARBA00004141"/>
    </source>
</evidence>
<comment type="subcellular location">
    <subcellularLocation>
        <location evidence="1">Membrane</location>
        <topology evidence="1">Multi-pass membrane protein</topology>
    </subcellularLocation>
</comment>
<dbReference type="EMBL" id="JAIZAY010000003">
    <property type="protein sequence ID" value="KAJ8045218.1"/>
    <property type="molecule type" value="Genomic_DNA"/>
</dbReference>
<dbReference type="Proteomes" id="UP001152320">
    <property type="component" value="Chromosome 3"/>
</dbReference>
<dbReference type="Pfam" id="PF00083">
    <property type="entry name" value="Sugar_tr"/>
    <property type="match status" value="1"/>
</dbReference>
<feature type="transmembrane region" description="Helical" evidence="6">
    <location>
        <begin position="233"/>
        <end position="255"/>
    </location>
</feature>
<feature type="transmembrane region" description="Helical" evidence="6">
    <location>
        <begin position="344"/>
        <end position="366"/>
    </location>
</feature>
<dbReference type="InterPro" id="IPR036259">
    <property type="entry name" value="MFS_trans_sf"/>
</dbReference>
<feature type="transmembrane region" description="Helical" evidence="6">
    <location>
        <begin position="378"/>
        <end position="399"/>
    </location>
</feature>
<gene>
    <name evidence="8" type="ORF">HOLleu_08176</name>
</gene>
<feature type="transmembrane region" description="Helical" evidence="6">
    <location>
        <begin position="406"/>
        <end position="427"/>
    </location>
</feature>
<evidence type="ECO:0000313" key="9">
    <source>
        <dbReference type="Proteomes" id="UP001152320"/>
    </source>
</evidence>
<evidence type="ECO:0000256" key="4">
    <source>
        <dbReference type="ARBA" id="ARBA00023136"/>
    </source>
</evidence>
<dbReference type="PANTHER" id="PTHR24064">
    <property type="entry name" value="SOLUTE CARRIER FAMILY 22 MEMBER"/>
    <property type="match status" value="1"/>
</dbReference>
<evidence type="ECO:0000256" key="5">
    <source>
        <dbReference type="SAM" id="MobiDB-lite"/>
    </source>
</evidence>
<feature type="transmembrane region" description="Helical" evidence="6">
    <location>
        <begin position="492"/>
        <end position="512"/>
    </location>
</feature>
<sequence length="560" mass="62352">MDFDSVLREVGDFGKYQKRRLVLLGFPVLVGSINVFLQVFIAGKSGHWCQSWESEDCGSFNVTEIQCENFKREISVPVTISEDGKKSFEQCEKYNVTGVDFEAAVGTVGKNVSLEIIPCDDGWVHDRSRFSSTIIMDFELVCGKSYFPHIAQSVYIAGRMVGWTMFGLVSDTFGRRKTQLFSFICGGAFAIAITFSLNFWMYVILRFISAVLLSGASPFVLANEMVGPSRRVLAGNVMWINFAVGYGVLAGLAKLIPNWRILQLVVTLPYILFFILTFFFIHESPRWLVNQSRTEDAEKVLRKMARENNKPIRGDFTLKNCTRNEIKHSINLRGSFLDLIRSPVVILMMINMAFNWTVQAFVYYGLSLSTSELGIDPYISFVISGAIEIPAYFSCVPVAEWLGRKGATFVTLFLGGIACCVTPVVPIGIPRAIVAMMGKFLITMSFSVAITWALEMIPTSIRSSVLNMLSVASRLGAMLAPVILILQDTWSSLPVLIFGSLSIVAALLCLLFPETKGKPLPATVGDTKRLHSNNPEEFETDHGDGRKNLHMLLSESREQN</sequence>
<feature type="region of interest" description="Disordered" evidence="5">
    <location>
        <begin position="522"/>
        <end position="546"/>
    </location>
</feature>
<dbReference type="SUPFAM" id="SSF103473">
    <property type="entry name" value="MFS general substrate transporter"/>
    <property type="match status" value="1"/>
</dbReference>
<dbReference type="InterPro" id="IPR005828">
    <property type="entry name" value="MFS_sugar_transport-like"/>
</dbReference>
<name>A0A9Q1CI94_HOLLE</name>
<evidence type="ECO:0000256" key="6">
    <source>
        <dbReference type="SAM" id="Phobius"/>
    </source>
</evidence>
<keyword evidence="9" id="KW-1185">Reference proteome</keyword>
<accession>A0A9Q1CI94</accession>
<dbReference type="Gene3D" id="1.20.1250.20">
    <property type="entry name" value="MFS general substrate transporter like domains"/>
    <property type="match status" value="1"/>
</dbReference>
<proteinExistence type="predicted"/>
<keyword evidence="2 6" id="KW-0812">Transmembrane</keyword>
<feature type="transmembrane region" description="Helical" evidence="6">
    <location>
        <begin position="433"/>
        <end position="454"/>
    </location>
</feature>